<evidence type="ECO:0000313" key="4">
    <source>
        <dbReference type="Proteomes" id="UP000316304"/>
    </source>
</evidence>
<proteinExistence type="predicted"/>
<gene>
    <name evidence="3" type="ORF">Pla52o_03950</name>
</gene>
<dbReference type="InterPro" id="IPR002372">
    <property type="entry name" value="PQQ_rpt_dom"/>
</dbReference>
<reference evidence="3 4" key="1">
    <citation type="submission" date="2019-02" db="EMBL/GenBank/DDBJ databases">
        <title>Deep-cultivation of Planctomycetes and their phenomic and genomic characterization uncovers novel biology.</title>
        <authorList>
            <person name="Wiegand S."/>
            <person name="Jogler M."/>
            <person name="Boedeker C."/>
            <person name="Pinto D."/>
            <person name="Vollmers J."/>
            <person name="Rivas-Marin E."/>
            <person name="Kohn T."/>
            <person name="Peeters S.H."/>
            <person name="Heuer A."/>
            <person name="Rast P."/>
            <person name="Oberbeckmann S."/>
            <person name="Bunk B."/>
            <person name="Jeske O."/>
            <person name="Meyerdierks A."/>
            <person name="Storesund J.E."/>
            <person name="Kallscheuer N."/>
            <person name="Luecker S."/>
            <person name="Lage O.M."/>
            <person name="Pohl T."/>
            <person name="Merkel B.J."/>
            <person name="Hornburger P."/>
            <person name="Mueller R.-W."/>
            <person name="Bruemmer F."/>
            <person name="Labrenz M."/>
            <person name="Spormann A.M."/>
            <person name="Op Den Camp H."/>
            <person name="Overmann J."/>
            <person name="Amann R."/>
            <person name="Jetten M.S.M."/>
            <person name="Mascher T."/>
            <person name="Medema M.H."/>
            <person name="Devos D.P."/>
            <person name="Kaster A.-K."/>
            <person name="Ovreas L."/>
            <person name="Rohde M."/>
            <person name="Galperin M.Y."/>
            <person name="Jogler C."/>
        </authorList>
    </citation>
    <scope>NUCLEOTIDE SEQUENCE [LARGE SCALE GENOMIC DNA]</scope>
    <source>
        <strain evidence="3 4">Pla52o</strain>
    </source>
</reference>
<dbReference type="EMBL" id="SJPT01000001">
    <property type="protein sequence ID" value="TWU26542.1"/>
    <property type="molecule type" value="Genomic_DNA"/>
</dbReference>
<keyword evidence="1" id="KW-0732">Signal</keyword>
<feature type="domain" description="Pyrrolo-quinoline quinone repeat" evidence="2">
    <location>
        <begin position="99"/>
        <end position="354"/>
    </location>
</feature>
<dbReference type="Pfam" id="PF13360">
    <property type="entry name" value="PQQ_2"/>
    <property type="match status" value="1"/>
</dbReference>
<comment type="caution">
    <text evidence="3">The sequence shown here is derived from an EMBL/GenBank/DDBJ whole genome shotgun (WGS) entry which is preliminary data.</text>
</comment>
<evidence type="ECO:0000259" key="2">
    <source>
        <dbReference type="Pfam" id="PF13360"/>
    </source>
</evidence>
<dbReference type="PANTHER" id="PTHR34512:SF30">
    <property type="entry name" value="OUTER MEMBRANE PROTEIN ASSEMBLY FACTOR BAMB"/>
    <property type="match status" value="1"/>
</dbReference>
<dbReference type="SMART" id="SM00564">
    <property type="entry name" value="PQQ"/>
    <property type="match status" value="3"/>
</dbReference>
<dbReference type="InterPro" id="IPR011047">
    <property type="entry name" value="Quinoprotein_ADH-like_sf"/>
</dbReference>
<name>A0A5C6CPY6_9BACT</name>
<dbReference type="PANTHER" id="PTHR34512">
    <property type="entry name" value="CELL SURFACE PROTEIN"/>
    <property type="match status" value="1"/>
</dbReference>
<accession>A0A5C6CPY6</accession>
<dbReference type="InterPro" id="IPR018391">
    <property type="entry name" value="PQQ_b-propeller_rpt"/>
</dbReference>
<dbReference type="SUPFAM" id="SSF50998">
    <property type="entry name" value="Quinoprotein alcohol dehydrogenase-like"/>
    <property type="match status" value="1"/>
</dbReference>
<feature type="chain" id="PRO_5022935463" evidence="1">
    <location>
        <begin position="32"/>
        <end position="439"/>
    </location>
</feature>
<dbReference type="Gene3D" id="2.130.10.10">
    <property type="entry name" value="YVTN repeat-like/Quinoprotein amine dehydrogenase"/>
    <property type="match status" value="1"/>
</dbReference>
<dbReference type="OrthoDB" id="229752at2"/>
<dbReference type="RefSeq" id="WP_146592877.1">
    <property type="nucleotide sequence ID" value="NZ_SJPT01000001.1"/>
</dbReference>
<evidence type="ECO:0000256" key="1">
    <source>
        <dbReference type="SAM" id="SignalP"/>
    </source>
</evidence>
<dbReference type="InterPro" id="IPR015943">
    <property type="entry name" value="WD40/YVTN_repeat-like_dom_sf"/>
</dbReference>
<dbReference type="Gene3D" id="2.40.10.480">
    <property type="match status" value="1"/>
</dbReference>
<sequence precursor="true">MKSIVKVACVSLICVSMLSASSLLLGTFAVAGDADWSQWRGPNRDGHAAPQELKKSWDDDAPQLRWSFTSAGRGYSAVSVVDGRLYTMGTHDDKCFAICIDAQTGAPIWETEVARAGTADDYNHGWGGGPRSTPTVDGDQVIVLSDIGQLAALSKSNGDVQWTTNFVADHAGKIPVWGYSESPLVDGDRVVVTPGEANFMVALDRKTGEKVWSSQGVNAPAQYNSVIKGKLGDQSFYVNASKPGLFAFDTKSGQEVFSDTTTGNTVAVIPTAILSEDLLYHTSDYGAGNTLLKLKPNAAGDGIDAESIYHLAGKSMMNHHGGVVLHEGVIYGCTKANGGMWMAQDLQSGETLWEKKARPNHSGSICFADGMLYCYNDEEGSVNLVQPSREAWTEKGTLTLPRETELPRDKGAIWAHPVVADQMLIIRDQDLIFAFDIAR</sequence>
<feature type="signal peptide" evidence="1">
    <location>
        <begin position="1"/>
        <end position="31"/>
    </location>
</feature>
<evidence type="ECO:0000313" key="3">
    <source>
        <dbReference type="EMBL" id="TWU26542.1"/>
    </source>
</evidence>
<dbReference type="Proteomes" id="UP000316304">
    <property type="component" value="Unassembled WGS sequence"/>
</dbReference>
<keyword evidence="4" id="KW-1185">Reference proteome</keyword>
<organism evidence="3 4">
    <name type="scientific">Novipirellula galeiformis</name>
    <dbReference type="NCBI Taxonomy" id="2528004"/>
    <lineage>
        <taxon>Bacteria</taxon>
        <taxon>Pseudomonadati</taxon>
        <taxon>Planctomycetota</taxon>
        <taxon>Planctomycetia</taxon>
        <taxon>Pirellulales</taxon>
        <taxon>Pirellulaceae</taxon>
        <taxon>Novipirellula</taxon>
    </lineage>
</organism>
<dbReference type="AlphaFoldDB" id="A0A5C6CPY6"/>
<protein>
    <submittedName>
        <fullName evidence="3">Outer membrane biogenesis protein BamB</fullName>
    </submittedName>
</protein>